<dbReference type="InterPro" id="IPR045079">
    <property type="entry name" value="Oxoprolinase-like"/>
</dbReference>
<organism evidence="2 3">
    <name type="scientific">Borborobacter arsenicus</name>
    <dbReference type="NCBI Taxonomy" id="1851146"/>
    <lineage>
        <taxon>Bacteria</taxon>
        <taxon>Pseudomonadati</taxon>
        <taxon>Pseudomonadota</taxon>
        <taxon>Alphaproteobacteria</taxon>
        <taxon>Hyphomicrobiales</taxon>
        <taxon>Phyllobacteriaceae</taxon>
        <taxon>Borborobacter</taxon>
    </lineage>
</organism>
<name>A0A432V7K9_9HYPH</name>
<proteinExistence type="predicted"/>
<dbReference type="PANTHER" id="PTHR11365:SF23">
    <property type="entry name" value="HYPOTHETICAL 5-OXOPROLINASE (EUROFUNG)-RELATED"/>
    <property type="match status" value="1"/>
</dbReference>
<keyword evidence="3" id="KW-1185">Reference proteome</keyword>
<evidence type="ECO:0000313" key="3">
    <source>
        <dbReference type="Proteomes" id="UP000281647"/>
    </source>
</evidence>
<dbReference type="GO" id="GO:0005829">
    <property type="term" value="C:cytosol"/>
    <property type="evidence" value="ECO:0007669"/>
    <property type="project" value="TreeGrafter"/>
</dbReference>
<sequence>MRTRIEKGKLMSNVAPMRAANTTEQVQIDPITLEVVRAGLVSIVHEMSITMDRTSYSTIIREVHDYSCVLFDGQGRLIAQAEGIPIFNGSMNFVIDAVLARFPVAEMQPGDIFISNDPYTGGGTHKNDINIVMPIFWEGEVVMLSASKAHHLDIGGKDPGSWSSDARNTFQEGLSIPPMKLATRGVINEAITEILFANMRVPQLSRGDFAAQIAAGKTAELRAHAWLKKNGIALFKSAVNELINHGERITRAAIEKIPDGVYKASGFADSDGVTDDPIRIAVTVTVKGGDIHVDFTGSDKQREGAAGNCHWVNTVSMTREFIMFLTDIALGGNEGSYKPIHVIAPKGSVFRPSYPAPVTTGMGDMGTRLIELLFQALADVLPQEVIAGTFGNFSCLTLAGFDEETGVEFVHFSPYAGGWGGRSHADGNSAMVSLGSGDNFNVPCEVMETKFPGLVAKQYRLIERSAGAGRHRGGYGIAYDYLMTLPGEFTVALDRDKYPPYGLFGGRNGRPSGLVVNPGSDQERVYARASGVKVPAGTVISHRTAGGGGYGNPAERDPQLVLDDVLDGLITIEDAASDYGVSIDPAALTIDRPATERLRSAMT</sequence>
<dbReference type="AlphaFoldDB" id="A0A432V7K9"/>
<dbReference type="Proteomes" id="UP000281647">
    <property type="component" value="Unassembled WGS sequence"/>
</dbReference>
<comment type="caution">
    <text evidence="2">The sequence shown here is derived from an EMBL/GenBank/DDBJ whole genome shotgun (WGS) entry which is preliminary data.</text>
</comment>
<reference evidence="2 3" key="1">
    <citation type="submission" date="2018-11" db="EMBL/GenBank/DDBJ databases">
        <title>Pseudaminobacter arsenicus sp. nov., an arsenic-resistant bacterium isolated from arsenic-rich aquifers.</title>
        <authorList>
            <person name="Mu Y."/>
        </authorList>
    </citation>
    <scope>NUCLEOTIDE SEQUENCE [LARGE SCALE GENOMIC DNA]</scope>
    <source>
        <strain evidence="2 3">CB3</strain>
    </source>
</reference>
<protein>
    <submittedName>
        <fullName evidence="2">Hydantoinase B/oxoprolinase family protein</fullName>
    </submittedName>
</protein>
<feature type="domain" description="Hydantoinase B/oxoprolinase" evidence="1">
    <location>
        <begin position="29"/>
        <end position="553"/>
    </location>
</feature>
<dbReference type="EMBL" id="RKST01000007">
    <property type="protein sequence ID" value="RUM98152.1"/>
    <property type="molecule type" value="Genomic_DNA"/>
</dbReference>
<dbReference type="GO" id="GO:0017168">
    <property type="term" value="F:5-oxoprolinase (ATP-hydrolyzing) activity"/>
    <property type="evidence" value="ECO:0007669"/>
    <property type="project" value="TreeGrafter"/>
</dbReference>
<dbReference type="PANTHER" id="PTHR11365">
    <property type="entry name" value="5-OXOPROLINASE RELATED"/>
    <property type="match status" value="1"/>
</dbReference>
<accession>A0A432V7K9</accession>
<gene>
    <name evidence="2" type="ORF">EET67_08575</name>
</gene>
<dbReference type="OrthoDB" id="9761586at2"/>
<evidence type="ECO:0000259" key="1">
    <source>
        <dbReference type="Pfam" id="PF02538"/>
    </source>
</evidence>
<evidence type="ECO:0000313" key="2">
    <source>
        <dbReference type="EMBL" id="RUM98152.1"/>
    </source>
</evidence>
<dbReference type="GO" id="GO:0006749">
    <property type="term" value="P:glutathione metabolic process"/>
    <property type="evidence" value="ECO:0007669"/>
    <property type="project" value="TreeGrafter"/>
</dbReference>
<dbReference type="Pfam" id="PF02538">
    <property type="entry name" value="Hydantoinase_B"/>
    <property type="match status" value="1"/>
</dbReference>
<dbReference type="InterPro" id="IPR003692">
    <property type="entry name" value="Hydantoinase_B"/>
</dbReference>